<dbReference type="InterPro" id="IPR036938">
    <property type="entry name" value="PAP2/HPO_sf"/>
</dbReference>
<evidence type="ECO:0000256" key="1">
    <source>
        <dbReference type="ARBA" id="ARBA00004141"/>
    </source>
</evidence>
<dbReference type="Proteomes" id="UP001356427">
    <property type="component" value="Unassembled WGS sequence"/>
</dbReference>
<evidence type="ECO:0000256" key="6">
    <source>
        <dbReference type="ARBA" id="ARBA00023136"/>
    </source>
</evidence>
<keyword evidence="3" id="KW-0597">Phosphoprotein</keyword>
<reference evidence="15 16" key="1">
    <citation type="submission" date="2021-04" db="EMBL/GenBank/DDBJ databases">
        <authorList>
            <person name="De Guttry C."/>
            <person name="Zahm M."/>
            <person name="Klopp C."/>
            <person name="Cabau C."/>
            <person name="Louis A."/>
            <person name="Berthelot C."/>
            <person name="Parey E."/>
            <person name="Roest Crollius H."/>
            <person name="Montfort J."/>
            <person name="Robinson-Rechavi M."/>
            <person name="Bucao C."/>
            <person name="Bouchez O."/>
            <person name="Gislard M."/>
            <person name="Lluch J."/>
            <person name="Milhes M."/>
            <person name="Lampietro C."/>
            <person name="Lopez Roques C."/>
            <person name="Donnadieu C."/>
            <person name="Braasch I."/>
            <person name="Desvignes T."/>
            <person name="Postlethwait J."/>
            <person name="Bobe J."/>
            <person name="Wedekind C."/>
            <person name="Guiguen Y."/>
        </authorList>
    </citation>
    <scope>NUCLEOTIDE SEQUENCE [LARGE SCALE GENOMIC DNA]</scope>
    <source>
        <strain evidence="15">Cs_M1</strain>
        <tissue evidence="15">Blood</tissue>
    </source>
</reference>
<feature type="domain" description="Phosphatidic acid phosphatase type 2/haloperoxidase" evidence="14">
    <location>
        <begin position="133"/>
        <end position="277"/>
    </location>
</feature>
<feature type="transmembrane region" description="Helical" evidence="13">
    <location>
        <begin position="262"/>
        <end position="281"/>
    </location>
</feature>
<dbReference type="GO" id="GO:0046839">
    <property type="term" value="P:phospholipid dephosphorylation"/>
    <property type="evidence" value="ECO:0007669"/>
    <property type="project" value="TreeGrafter"/>
</dbReference>
<dbReference type="InterPro" id="IPR043216">
    <property type="entry name" value="PAP-like"/>
</dbReference>
<dbReference type="PANTHER" id="PTHR10165:SF14">
    <property type="entry name" value="PHOSPHOLIPID PHOSPHATASE-RELATED PROTEIN TYPE 3"/>
    <property type="match status" value="1"/>
</dbReference>
<dbReference type="Pfam" id="PF01569">
    <property type="entry name" value="PAP2"/>
    <property type="match status" value="1"/>
</dbReference>
<evidence type="ECO:0000256" key="8">
    <source>
        <dbReference type="ARBA" id="ARBA00069374"/>
    </source>
</evidence>
<evidence type="ECO:0000256" key="5">
    <source>
        <dbReference type="ARBA" id="ARBA00022989"/>
    </source>
</evidence>
<evidence type="ECO:0000256" key="12">
    <source>
        <dbReference type="SAM" id="MobiDB-lite"/>
    </source>
</evidence>
<feature type="compositionally biased region" description="Low complexity" evidence="12">
    <location>
        <begin position="490"/>
        <end position="501"/>
    </location>
</feature>
<evidence type="ECO:0000259" key="14">
    <source>
        <dbReference type="SMART" id="SM00014"/>
    </source>
</evidence>
<evidence type="ECO:0000256" key="11">
    <source>
        <dbReference type="ARBA" id="ARBA00081887"/>
    </source>
</evidence>
<dbReference type="AlphaFoldDB" id="A0AAN8LNW4"/>
<proteinExistence type="inferred from homology"/>
<keyword evidence="7" id="KW-0325">Glycoprotein</keyword>
<feature type="compositionally biased region" description="Polar residues" evidence="12">
    <location>
        <begin position="476"/>
        <end position="487"/>
    </location>
</feature>
<feature type="compositionally biased region" description="Low complexity" evidence="12">
    <location>
        <begin position="569"/>
        <end position="596"/>
    </location>
</feature>
<feature type="region of interest" description="Disordered" evidence="12">
    <location>
        <begin position="442"/>
        <end position="528"/>
    </location>
</feature>
<dbReference type="GO" id="GO:0006644">
    <property type="term" value="P:phospholipid metabolic process"/>
    <property type="evidence" value="ECO:0007669"/>
    <property type="project" value="InterPro"/>
</dbReference>
<evidence type="ECO:0000256" key="2">
    <source>
        <dbReference type="ARBA" id="ARBA00008816"/>
    </source>
</evidence>
<dbReference type="InterPro" id="IPR000326">
    <property type="entry name" value="PAP2/HPO"/>
</dbReference>
<feature type="compositionally biased region" description="Polar residues" evidence="12">
    <location>
        <begin position="669"/>
        <end position="687"/>
    </location>
</feature>
<dbReference type="SMART" id="SM00014">
    <property type="entry name" value="acidPPc"/>
    <property type="match status" value="1"/>
</dbReference>
<feature type="compositionally biased region" description="Basic and acidic residues" evidence="12">
    <location>
        <begin position="648"/>
        <end position="660"/>
    </location>
</feature>
<feature type="transmembrane region" description="Helical" evidence="13">
    <location>
        <begin position="73"/>
        <end position="100"/>
    </location>
</feature>
<sequence>MMTPRDPKPKKKPPKDSLTLLPCFYFVELPIVASSMVSLYFLELTDLLQPAQVGFRCHDRMLSMPYVDGGDELIPLLMLLSLAFAGPAASIMIGEGLVYFMQSRLKIRPGVEGSINAGGCNFNSFLRRTVRFVGVHVFGLCATALMTDVIQLATGYHTPFFLTVCKPNYTQPGVACDKNPYITKDICSGHDQHAIVSARKTFPSQHATLSAFAAVYISMYFNSTISDSTKLLKPVLVFAFAIVAALTGLTQITQYRSHPIDVYVGFLIGAGIAAYLAFHAVGNFRSSDNIIIRPAPPPQKEDALRALTQRGHDSVYNKGVASASESADEIAVPPSLDRLEGMGRPLQREKASIGSLKRASVDVELLAPRSPMGQQTMVTFSNTLPRSSMNANGGLGTNGGPEEPMMQPTQPMQRRLKAVQVPMDPMRSQQLVTEWKQKSMEMRGLSLRDEAEREASEEGSEGGEEGSEDGGPQASLYPSTVQSNRGAFTSPIPVSVGPPGSARVVATPRPPHIPEVGPPPVSPKSALTRAKWQSITEKSGGGGSIRGAPNQPRIMQVIAMSKQQGLLPSSSSGGTPKSSETTSTSSCTSSTASADSPHYRPPSEAQRDSTIITVDAHAPHHPVVHGGQPPSSGNGNPWEWRGASNGSDPRDSYELNDLNRGDSGGARGSTGSFRLHQTISPCSSTSDGDPEMLPPPPLPHTEVPHDGRSRESTLRRKTALVLLERDIQFQNKSEQENYYKKIQGGRRYKE</sequence>
<feature type="compositionally biased region" description="Basic and acidic residues" evidence="12">
    <location>
        <begin position="702"/>
        <end position="713"/>
    </location>
</feature>
<dbReference type="EMBL" id="JAGTTL010000013">
    <property type="protein sequence ID" value="KAK6314372.1"/>
    <property type="molecule type" value="Genomic_DNA"/>
</dbReference>
<feature type="compositionally biased region" description="Pro residues" evidence="12">
    <location>
        <begin position="508"/>
        <end position="522"/>
    </location>
</feature>
<dbReference type="GO" id="GO:0007165">
    <property type="term" value="P:signal transduction"/>
    <property type="evidence" value="ECO:0007669"/>
    <property type="project" value="TreeGrafter"/>
</dbReference>
<evidence type="ECO:0000256" key="10">
    <source>
        <dbReference type="ARBA" id="ARBA00081263"/>
    </source>
</evidence>
<comment type="caution">
    <text evidence="15">The sequence shown here is derived from an EMBL/GenBank/DDBJ whole genome shotgun (WGS) entry which is preliminary data.</text>
</comment>
<keyword evidence="5 13" id="KW-1133">Transmembrane helix</keyword>
<dbReference type="PANTHER" id="PTHR10165">
    <property type="entry name" value="LIPID PHOSPHATE PHOSPHATASE"/>
    <property type="match status" value="1"/>
</dbReference>
<organism evidence="15 16">
    <name type="scientific">Coregonus suidteri</name>
    <dbReference type="NCBI Taxonomy" id="861788"/>
    <lineage>
        <taxon>Eukaryota</taxon>
        <taxon>Metazoa</taxon>
        <taxon>Chordata</taxon>
        <taxon>Craniata</taxon>
        <taxon>Vertebrata</taxon>
        <taxon>Euteleostomi</taxon>
        <taxon>Actinopterygii</taxon>
        <taxon>Neopterygii</taxon>
        <taxon>Teleostei</taxon>
        <taxon>Protacanthopterygii</taxon>
        <taxon>Salmoniformes</taxon>
        <taxon>Salmonidae</taxon>
        <taxon>Coregoninae</taxon>
        <taxon>Coregonus</taxon>
    </lineage>
</organism>
<comment type="subcellular location">
    <subcellularLocation>
        <location evidence="1">Membrane</location>
        <topology evidence="1">Multi-pass membrane protein</topology>
    </subcellularLocation>
</comment>
<feature type="transmembrane region" description="Helical" evidence="13">
    <location>
        <begin position="231"/>
        <end position="250"/>
    </location>
</feature>
<dbReference type="GO" id="GO:0008195">
    <property type="term" value="F:phosphatidate phosphatase activity"/>
    <property type="evidence" value="ECO:0007669"/>
    <property type="project" value="TreeGrafter"/>
</dbReference>
<evidence type="ECO:0000256" key="9">
    <source>
        <dbReference type="ARBA" id="ARBA00079138"/>
    </source>
</evidence>
<feature type="region of interest" description="Disordered" evidence="12">
    <location>
        <begin position="564"/>
        <end position="713"/>
    </location>
</feature>
<keyword evidence="16" id="KW-1185">Reference proteome</keyword>
<dbReference type="SUPFAM" id="SSF48317">
    <property type="entry name" value="Acid phosphatase/Vanadium-dependent haloperoxidase"/>
    <property type="match status" value="1"/>
</dbReference>
<evidence type="ECO:0000256" key="7">
    <source>
        <dbReference type="ARBA" id="ARBA00023180"/>
    </source>
</evidence>
<feature type="compositionally biased region" description="Basic and acidic residues" evidence="12">
    <location>
        <begin position="442"/>
        <end position="456"/>
    </location>
</feature>
<protein>
    <recommendedName>
        <fullName evidence="8">Phospholipid phosphatase-related protein type 3</fullName>
    </recommendedName>
    <alternativeName>
        <fullName evidence="9">Inactive phospholipid phosphatase PLPPR3</fullName>
    </alternativeName>
    <alternativeName>
        <fullName evidence="10">Lipid phosphate phosphatase-related protein type 3</fullName>
    </alternativeName>
    <alternativeName>
        <fullName evidence="11">Plasticity-related gene 2 protein</fullName>
    </alternativeName>
</protein>
<evidence type="ECO:0000256" key="4">
    <source>
        <dbReference type="ARBA" id="ARBA00022692"/>
    </source>
</evidence>
<evidence type="ECO:0000256" key="3">
    <source>
        <dbReference type="ARBA" id="ARBA00022553"/>
    </source>
</evidence>
<dbReference type="GO" id="GO:0005886">
    <property type="term" value="C:plasma membrane"/>
    <property type="evidence" value="ECO:0007669"/>
    <property type="project" value="TreeGrafter"/>
</dbReference>
<evidence type="ECO:0000313" key="16">
    <source>
        <dbReference type="Proteomes" id="UP001356427"/>
    </source>
</evidence>
<feature type="region of interest" description="Disordered" evidence="12">
    <location>
        <begin position="384"/>
        <end position="408"/>
    </location>
</feature>
<comment type="similarity">
    <text evidence="2">Belongs to the PA-phosphatase related phosphoesterase family.</text>
</comment>
<name>A0AAN8LNW4_9TELE</name>
<accession>A0AAN8LNW4</accession>
<gene>
    <name evidence="15" type="ORF">J4Q44_G00158310</name>
</gene>
<evidence type="ECO:0000313" key="15">
    <source>
        <dbReference type="EMBL" id="KAK6314372.1"/>
    </source>
</evidence>
<dbReference type="FunFam" id="1.20.144.10:FF:000014">
    <property type="entry name" value="Phospholipid phosphatase-related protein type 3"/>
    <property type="match status" value="1"/>
</dbReference>
<feature type="transmembrane region" description="Helical" evidence="13">
    <location>
        <begin position="20"/>
        <end position="42"/>
    </location>
</feature>
<keyword evidence="6 13" id="KW-0472">Membrane</keyword>
<evidence type="ECO:0000256" key="13">
    <source>
        <dbReference type="SAM" id="Phobius"/>
    </source>
</evidence>
<feature type="compositionally biased region" description="Acidic residues" evidence="12">
    <location>
        <begin position="457"/>
        <end position="468"/>
    </location>
</feature>
<feature type="compositionally biased region" description="Low complexity" evidence="12">
    <location>
        <begin position="624"/>
        <end position="637"/>
    </location>
</feature>
<dbReference type="Gene3D" id="1.20.144.10">
    <property type="entry name" value="Phosphatidic acid phosphatase type 2/haloperoxidase"/>
    <property type="match status" value="1"/>
</dbReference>
<keyword evidence="4 13" id="KW-0812">Transmembrane</keyword>
<dbReference type="CDD" id="cd03384">
    <property type="entry name" value="PAP2_wunen"/>
    <property type="match status" value="1"/>
</dbReference>